<keyword evidence="1" id="KW-0472">Membrane</keyword>
<dbReference type="EMBL" id="GISG01007206">
    <property type="protein sequence ID" value="MBA4615366.1"/>
    <property type="molecule type" value="Transcribed_RNA"/>
</dbReference>
<keyword evidence="1" id="KW-0812">Transmembrane</keyword>
<name>A0A7C9CDC6_OPUST</name>
<reference evidence="2" key="2">
    <citation type="submission" date="2020-07" db="EMBL/GenBank/DDBJ databases">
        <authorList>
            <person name="Vera ALvarez R."/>
            <person name="Arias-Moreno D.M."/>
            <person name="Jimenez-Jacinto V."/>
            <person name="Jimenez-Bremont J.F."/>
            <person name="Swaminathan K."/>
            <person name="Moose S.P."/>
            <person name="Guerrero-Gonzalez M.L."/>
            <person name="Marino-Ramirez L."/>
            <person name="Landsman D."/>
            <person name="Rodriguez-Kessler M."/>
            <person name="Delgado-Sanchez P."/>
        </authorList>
    </citation>
    <scope>NUCLEOTIDE SEQUENCE</scope>
    <source>
        <tissue evidence="2">Cladode</tissue>
    </source>
</reference>
<sequence>MQKPGWPLLPSSPLPTAMVTISTKAGETSWIVSLGCISLASFLLVWPVMLLMTQSFLPTLGKENPSQIHCLPPICHPWVLLGGPLVLWGVSASFYLLTQKSQGHSPLSNNLLLTSAHFRQFRSVILTASLQRASFCKLTHCCNLHEHSCGQQVGLRKELAHQRMKTQQYSALNC</sequence>
<keyword evidence="1" id="KW-1133">Transmembrane helix</keyword>
<protein>
    <submittedName>
        <fullName evidence="2">Uncharacterized protein</fullName>
    </submittedName>
</protein>
<reference evidence="2" key="1">
    <citation type="journal article" date="2013" name="J. Plant Res.">
        <title>Effect of fungi and light on seed germination of three Opuntia species from semiarid lands of central Mexico.</title>
        <authorList>
            <person name="Delgado-Sanchez P."/>
            <person name="Jimenez-Bremont J.F."/>
            <person name="Guerrero-Gonzalez Mde L."/>
            <person name="Flores J."/>
        </authorList>
    </citation>
    <scope>NUCLEOTIDE SEQUENCE</scope>
    <source>
        <tissue evidence="2">Cladode</tissue>
    </source>
</reference>
<accession>A0A7C9CDC6</accession>
<feature type="transmembrane region" description="Helical" evidence="1">
    <location>
        <begin position="30"/>
        <end position="57"/>
    </location>
</feature>
<evidence type="ECO:0000313" key="2">
    <source>
        <dbReference type="EMBL" id="MBA4615366.1"/>
    </source>
</evidence>
<organism evidence="2">
    <name type="scientific">Opuntia streptacantha</name>
    <name type="common">Prickly pear cactus</name>
    <name type="synonym">Opuntia cardona</name>
    <dbReference type="NCBI Taxonomy" id="393608"/>
    <lineage>
        <taxon>Eukaryota</taxon>
        <taxon>Viridiplantae</taxon>
        <taxon>Streptophyta</taxon>
        <taxon>Embryophyta</taxon>
        <taxon>Tracheophyta</taxon>
        <taxon>Spermatophyta</taxon>
        <taxon>Magnoliopsida</taxon>
        <taxon>eudicotyledons</taxon>
        <taxon>Gunneridae</taxon>
        <taxon>Pentapetalae</taxon>
        <taxon>Caryophyllales</taxon>
        <taxon>Cactineae</taxon>
        <taxon>Cactaceae</taxon>
        <taxon>Opuntioideae</taxon>
        <taxon>Opuntia</taxon>
    </lineage>
</organism>
<evidence type="ECO:0000256" key="1">
    <source>
        <dbReference type="SAM" id="Phobius"/>
    </source>
</evidence>
<dbReference type="AlphaFoldDB" id="A0A7C9CDC6"/>
<feature type="transmembrane region" description="Helical" evidence="1">
    <location>
        <begin position="77"/>
        <end position="97"/>
    </location>
</feature>
<proteinExistence type="predicted"/>